<dbReference type="Pfam" id="PF13041">
    <property type="entry name" value="PPR_2"/>
    <property type="match status" value="7"/>
</dbReference>
<feature type="repeat" description="PPR" evidence="3">
    <location>
        <begin position="382"/>
        <end position="416"/>
    </location>
</feature>
<accession>A0AAV1QTQ2</accession>
<proteinExistence type="inferred from homology"/>
<evidence type="ECO:0000256" key="3">
    <source>
        <dbReference type="PROSITE-ProRule" id="PRU00708"/>
    </source>
</evidence>
<protein>
    <recommendedName>
        <fullName evidence="6">Pentatricopeptide repeat-containing protein</fullName>
    </recommendedName>
</protein>
<dbReference type="Pfam" id="PF01535">
    <property type="entry name" value="PPR"/>
    <property type="match status" value="3"/>
</dbReference>
<dbReference type="NCBIfam" id="TIGR00756">
    <property type="entry name" value="PPR"/>
    <property type="match status" value="16"/>
</dbReference>
<feature type="repeat" description="PPR" evidence="3">
    <location>
        <begin position="276"/>
        <end position="310"/>
    </location>
</feature>
<dbReference type="InterPro" id="IPR011990">
    <property type="entry name" value="TPR-like_helical_dom_sf"/>
</dbReference>
<dbReference type="PROSITE" id="PS51375">
    <property type="entry name" value="PPR"/>
    <property type="match status" value="15"/>
</dbReference>
<evidence type="ECO:0000313" key="4">
    <source>
        <dbReference type="EMBL" id="CAK7325091.1"/>
    </source>
</evidence>
<evidence type="ECO:0000256" key="1">
    <source>
        <dbReference type="ARBA" id="ARBA00007626"/>
    </source>
</evidence>
<dbReference type="Gene3D" id="1.25.40.10">
    <property type="entry name" value="Tetratricopeptide repeat domain"/>
    <property type="match status" value="7"/>
</dbReference>
<feature type="repeat" description="PPR" evidence="3">
    <location>
        <begin position="522"/>
        <end position="556"/>
    </location>
</feature>
<evidence type="ECO:0008006" key="6">
    <source>
        <dbReference type="Google" id="ProtNLM"/>
    </source>
</evidence>
<dbReference type="Pfam" id="PF12854">
    <property type="entry name" value="PPR_1"/>
    <property type="match status" value="1"/>
</dbReference>
<feature type="repeat" description="PPR" evidence="3">
    <location>
        <begin position="661"/>
        <end position="695"/>
    </location>
</feature>
<dbReference type="Proteomes" id="UP001314170">
    <property type="component" value="Unassembled WGS sequence"/>
</dbReference>
<comment type="caution">
    <text evidence="4">The sequence shown here is derived from an EMBL/GenBank/DDBJ whole genome shotgun (WGS) entry which is preliminary data.</text>
</comment>
<feature type="repeat" description="PPR" evidence="3">
    <location>
        <begin position="592"/>
        <end position="626"/>
    </location>
</feature>
<feature type="repeat" description="PPR" evidence="3">
    <location>
        <begin position="417"/>
        <end position="451"/>
    </location>
</feature>
<gene>
    <name evidence="4" type="ORF">DCAF_LOCUS2763</name>
</gene>
<keyword evidence="5" id="KW-1185">Reference proteome</keyword>
<name>A0AAV1QTQ2_9ROSI</name>
<evidence type="ECO:0000256" key="2">
    <source>
        <dbReference type="ARBA" id="ARBA00022737"/>
    </source>
</evidence>
<dbReference type="PANTHER" id="PTHR47447">
    <property type="entry name" value="OS03G0856100 PROTEIN"/>
    <property type="match status" value="1"/>
</dbReference>
<feature type="repeat" description="PPR" evidence="3">
    <location>
        <begin position="557"/>
        <end position="591"/>
    </location>
</feature>
<dbReference type="EMBL" id="CAWUPB010000850">
    <property type="protein sequence ID" value="CAK7325091.1"/>
    <property type="molecule type" value="Genomic_DNA"/>
</dbReference>
<comment type="similarity">
    <text evidence="1">Belongs to the PPR family. P subfamily.</text>
</comment>
<organism evidence="4 5">
    <name type="scientific">Dovyalis caffra</name>
    <dbReference type="NCBI Taxonomy" id="77055"/>
    <lineage>
        <taxon>Eukaryota</taxon>
        <taxon>Viridiplantae</taxon>
        <taxon>Streptophyta</taxon>
        <taxon>Embryophyta</taxon>
        <taxon>Tracheophyta</taxon>
        <taxon>Spermatophyta</taxon>
        <taxon>Magnoliopsida</taxon>
        <taxon>eudicotyledons</taxon>
        <taxon>Gunneridae</taxon>
        <taxon>Pentapetalae</taxon>
        <taxon>rosids</taxon>
        <taxon>fabids</taxon>
        <taxon>Malpighiales</taxon>
        <taxon>Salicaceae</taxon>
        <taxon>Flacourtieae</taxon>
        <taxon>Dovyalis</taxon>
    </lineage>
</organism>
<dbReference type="AlphaFoldDB" id="A0AAV1QTQ2"/>
<feature type="repeat" description="PPR" evidence="3">
    <location>
        <begin position="241"/>
        <end position="275"/>
    </location>
</feature>
<feature type="repeat" description="PPR" evidence="3">
    <location>
        <begin position="731"/>
        <end position="765"/>
    </location>
</feature>
<feature type="repeat" description="PPR" evidence="3">
    <location>
        <begin position="171"/>
        <end position="205"/>
    </location>
</feature>
<evidence type="ECO:0000313" key="5">
    <source>
        <dbReference type="Proteomes" id="UP001314170"/>
    </source>
</evidence>
<feature type="repeat" description="PPR" evidence="3">
    <location>
        <begin position="206"/>
        <end position="240"/>
    </location>
</feature>
<dbReference type="PANTHER" id="PTHR47447:SF22">
    <property type="entry name" value="TETRATRICOPEPTIDE-LIKE HELICAL DOMAIN SUPERFAMILY"/>
    <property type="match status" value="1"/>
</dbReference>
<feature type="repeat" description="PPR" evidence="3">
    <location>
        <begin position="696"/>
        <end position="730"/>
    </location>
</feature>
<feature type="repeat" description="PPR" evidence="3">
    <location>
        <begin position="347"/>
        <end position="381"/>
    </location>
</feature>
<feature type="repeat" description="PPR" evidence="3">
    <location>
        <begin position="452"/>
        <end position="486"/>
    </location>
</feature>
<dbReference type="InterPro" id="IPR002885">
    <property type="entry name" value="PPR_rpt"/>
</dbReference>
<keyword evidence="2" id="KW-0677">Repeat</keyword>
<reference evidence="4 5" key="1">
    <citation type="submission" date="2024-01" db="EMBL/GenBank/DDBJ databases">
        <authorList>
            <person name="Waweru B."/>
        </authorList>
    </citation>
    <scope>NUCLEOTIDE SEQUENCE [LARGE SCALE GENOMIC DNA]</scope>
</reference>
<feature type="repeat" description="PPR" evidence="3">
    <location>
        <begin position="487"/>
        <end position="521"/>
    </location>
</feature>
<dbReference type="SUPFAM" id="SSF81901">
    <property type="entry name" value="HCP-like"/>
    <property type="match status" value="1"/>
</dbReference>
<sequence>MARLLLSKLAPNKLVKPNSLRFSLPLSTAVSTENPQNATAADGRDHRINDQIHDLGVLLQQGRNETAYNFTKSLILSNPSPFSSPSHLLSLFSVSSDPSSKLTLCDMLLSICSESKMHSQISELYDMMRQEGRLPSFGYVRMIVESLVESKKFDKVLDLFKEMVGLGFRPDKLVYGKAMQAAVKLGDLKRAMELFETMKGRKVSPNVFVYNVLIGGLCKDKRIRDAEKLFDEMSVRNLVPNRVTFNTLIDGYCKAGEVDVAISLRERMKKEKVEPSIITFNSLLSGLCKARRMEEARSMLKEMEVDGFVPDGFTYSIIFDGLLKSNDGAGAAMDLYREAIGKGVRINSYTCSILLNGLCKEGQVEKAEEVLKSLVEYGLVPDEVIYNTIVNGYCQIGDMDRAILTIERMESHGLRPNCITFNSVIDKFCEMQMMDTAEEWVKKMVKKGIAPSVETYNTLIDGYGRLCRFSSCFQILEDMEENGVNPNVISYGSLINCLCKDGKILEAEMVLRDMVGRGVLPNANIYNMLIDGSCTVGKLKEALRFFDEMSKSEIHPTIVTYNALINGLCKKGKLKDAEEMLFLITTRGHYPDVITYNSLISGYSNAGNSQKCLELYETMKKLGLKPTINTYHLLISGCSKEGMELKETLFNEMLQINLSPDRVVYNAMIHFYQEIGHVQKAFALRQEMVDKGVRPDNMTYNSLILGCLKEGKLLETKDLVDDMKAKGLTPEADTYSMLIKGHCDLKDFNGAYFWYREMLENGFLPNVCICNDLSTGLRQRGRLQEAQIICSEMIANGMDDLNTNGELSGVAKITTAPMLINYEMPAVEMCRRSCLVVAVPNSLKQPFLPTSFSFANLVFNFSSVARQLMIAFPLGIPVPMRLSSYDTAFLSFFPLPPLIEWLLCFFLGLHPVSDGLAVHLFGYFSGAAPLISTALEAGRVYEISDFYAMPNLLELLLLATACCVTGELNNLHWKQLGKTDLQSLTRGFTGSLSYDYFTFPMPETPMNFAQLFSIIILGQSRPTMCLSSIGLLSIHQKQIAVVIVVSVESGLHSYFEQEIFRPCIARDRTF</sequence>